<evidence type="ECO:0000313" key="6">
    <source>
        <dbReference type="Proteomes" id="UP000297447"/>
    </source>
</evidence>
<name>A0A4R9A7A0_9MICO</name>
<evidence type="ECO:0000256" key="2">
    <source>
        <dbReference type="SAM" id="MobiDB-lite"/>
    </source>
</evidence>
<keyword evidence="3" id="KW-0472">Membrane</keyword>
<dbReference type="InterPro" id="IPR050962">
    <property type="entry name" value="Phosphate-bind_PstS"/>
</dbReference>
<dbReference type="Gene3D" id="3.40.190.10">
    <property type="entry name" value="Periplasmic binding protein-like II"/>
    <property type="match status" value="2"/>
</dbReference>
<dbReference type="PROSITE" id="PS51318">
    <property type="entry name" value="TAT"/>
    <property type="match status" value="1"/>
</dbReference>
<keyword evidence="3" id="KW-1133">Transmembrane helix</keyword>
<comment type="caution">
    <text evidence="5">The sequence shown here is derived from an EMBL/GenBank/DDBJ whole genome shotgun (WGS) entry which is preliminary data.</text>
</comment>
<evidence type="ECO:0000256" key="1">
    <source>
        <dbReference type="ARBA" id="ARBA00008725"/>
    </source>
</evidence>
<dbReference type="PANTHER" id="PTHR42996:SF1">
    <property type="entry name" value="PHOSPHATE-BINDING PROTEIN PSTS"/>
    <property type="match status" value="1"/>
</dbReference>
<dbReference type="EMBL" id="SOHE01000021">
    <property type="protein sequence ID" value="TFD53484.1"/>
    <property type="molecule type" value="Genomic_DNA"/>
</dbReference>
<evidence type="ECO:0000256" key="3">
    <source>
        <dbReference type="SAM" id="Phobius"/>
    </source>
</evidence>
<dbReference type="Pfam" id="PF12849">
    <property type="entry name" value="PBP_like_2"/>
    <property type="match status" value="1"/>
</dbReference>
<feature type="transmembrane region" description="Helical" evidence="3">
    <location>
        <begin position="514"/>
        <end position="535"/>
    </location>
</feature>
<feature type="region of interest" description="Disordered" evidence="2">
    <location>
        <begin position="461"/>
        <end position="484"/>
    </location>
</feature>
<dbReference type="InterPro" id="IPR024370">
    <property type="entry name" value="PBP_domain"/>
</dbReference>
<dbReference type="PANTHER" id="PTHR42996">
    <property type="entry name" value="PHOSPHATE-BINDING PROTEIN PSTS"/>
    <property type="match status" value="1"/>
</dbReference>
<comment type="similarity">
    <text evidence="1">Belongs to the PstS family.</text>
</comment>
<dbReference type="AlphaFoldDB" id="A0A4R9A7A0"/>
<dbReference type="Proteomes" id="UP000297447">
    <property type="component" value="Unassembled WGS sequence"/>
</dbReference>
<organism evidence="5 6">
    <name type="scientific">Cryobacterium frigoriphilum</name>
    <dbReference type="NCBI Taxonomy" id="1259150"/>
    <lineage>
        <taxon>Bacteria</taxon>
        <taxon>Bacillati</taxon>
        <taxon>Actinomycetota</taxon>
        <taxon>Actinomycetes</taxon>
        <taxon>Micrococcales</taxon>
        <taxon>Microbacteriaceae</taxon>
        <taxon>Cryobacterium</taxon>
    </lineage>
</organism>
<accession>A0A4R9A7A0</accession>
<sequence>MRPRRSGGWRRRIIGMVVAAAVLGGLAGAPVPSAEAIGAAHYPIAGVGSSWSANALQQWVRNVWDNYKWKVTYDDSGSSAGRQQFGQQNGGKDFAVSEIPYALTNSDIVDPRPARKFAYMPIVAGGTALMYNLVIGGKKVTNLRLSGEVLARIFTGDILRWDDAAVAADNPSLALPAVPIIPVVRSDGSGTTAQFTSWMFTEHAATWQAYCAKLGKSNCGITSNYPVATGSPFIARSGSNSVAAYVAQTHAQGSITYVEYSYALNARFPVAKILNSAGFYNEPTASNVAVALMGATINEDAASPDYLTQQLDGVYRNADARSYPLSSYSYMIVPTALEYGFTEDKGLTLADFTNYFLCEGQQQAEVLGYSPLPINLVQAGLNQVKKIPGGDPTNKDIAQCNNPTFSPDGSNKLAATAPQPQACDKIGPAQCATGTGGSKDTATAVSGPGGAAAAAATATGATQADGTTAGTAGATSTADASGAASGGLDAIAGESTVAATVVAGIPVQLAANPAVTLSGIATVLASTLALVMILAPPFISRSRRLVGVRGPRRGLRRGRVRSRMPRIHLSLRGRPRSSDSPVTDGS</sequence>
<dbReference type="CDD" id="cd13565">
    <property type="entry name" value="PBP2_PstS"/>
    <property type="match status" value="1"/>
</dbReference>
<evidence type="ECO:0000313" key="5">
    <source>
        <dbReference type="EMBL" id="TFD53484.1"/>
    </source>
</evidence>
<gene>
    <name evidence="5" type="ORF">E3T55_05490</name>
</gene>
<feature type="domain" description="PBP" evidence="4">
    <location>
        <begin position="43"/>
        <end position="356"/>
    </location>
</feature>
<dbReference type="InterPro" id="IPR006311">
    <property type="entry name" value="TAT_signal"/>
</dbReference>
<keyword evidence="3" id="KW-0812">Transmembrane</keyword>
<dbReference type="OrthoDB" id="9801510at2"/>
<keyword evidence="6" id="KW-1185">Reference proteome</keyword>
<reference evidence="5 6" key="1">
    <citation type="submission" date="2019-03" db="EMBL/GenBank/DDBJ databases">
        <title>Genomics of glacier-inhabiting Cryobacterium strains.</title>
        <authorList>
            <person name="Liu Q."/>
            <person name="Xin Y.-H."/>
        </authorList>
    </citation>
    <scope>NUCLEOTIDE SEQUENCE [LARGE SCALE GENOMIC DNA]</scope>
    <source>
        <strain evidence="5 6">Hh14</strain>
    </source>
</reference>
<dbReference type="SUPFAM" id="SSF53850">
    <property type="entry name" value="Periplasmic binding protein-like II"/>
    <property type="match status" value="1"/>
</dbReference>
<proteinExistence type="inferred from homology"/>
<protein>
    <submittedName>
        <fullName evidence="5">Phosphate ABC transporter substrate-binding protein PstS</fullName>
    </submittedName>
</protein>
<evidence type="ECO:0000259" key="4">
    <source>
        <dbReference type="Pfam" id="PF12849"/>
    </source>
</evidence>